<protein>
    <recommendedName>
        <fullName evidence="2">Trematode PH-like domain-containing protein</fullName>
    </recommendedName>
</protein>
<dbReference type="InterPro" id="IPR057376">
    <property type="entry name" value="PH_trem"/>
</dbReference>
<organism evidence="3">
    <name type="scientific">Schistocephalus solidus</name>
    <name type="common">Tapeworm</name>
    <dbReference type="NCBI Taxonomy" id="70667"/>
    <lineage>
        <taxon>Eukaryota</taxon>
        <taxon>Metazoa</taxon>
        <taxon>Spiralia</taxon>
        <taxon>Lophotrochozoa</taxon>
        <taxon>Platyhelminthes</taxon>
        <taxon>Cestoda</taxon>
        <taxon>Eucestoda</taxon>
        <taxon>Diphyllobothriidea</taxon>
        <taxon>Diphyllobothriidae</taxon>
        <taxon>Schistocephalus</taxon>
    </lineage>
</organism>
<feature type="region of interest" description="Disordered" evidence="1">
    <location>
        <begin position="144"/>
        <end position="243"/>
    </location>
</feature>
<dbReference type="AlphaFoldDB" id="A0A0X3PFR1"/>
<feature type="compositionally biased region" description="Low complexity" evidence="1">
    <location>
        <begin position="186"/>
        <end position="204"/>
    </location>
</feature>
<proteinExistence type="predicted"/>
<feature type="domain" description="Trematode PH-like" evidence="2">
    <location>
        <begin position="16"/>
        <end position="139"/>
    </location>
</feature>
<reference evidence="3" key="1">
    <citation type="submission" date="2016-01" db="EMBL/GenBank/DDBJ databases">
        <title>Reference transcriptome for the parasite Schistocephalus solidus: insights into the molecular evolution of parasitism.</title>
        <authorList>
            <person name="Hebert F.O."/>
            <person name="Grambauer S."/>
            <person name="Barber I."/>
            <person name="Landry C.R."/>
            <person name="Aubin-Horth N."/>
        </authorList>
    </citation>
    <scope>NUCLEOTIDE SEQUENCE</scope>
</reference>
<dbReference type="EMBL" id="GEEE01016233">
    <property type="protein sequence ID" value="JAP46992.1"/>
    <property type="molecule type" value="Transcribed_RNA"/>
</dbReference>
<name>A0A0X3PFR1_SCHSO</name>
<dbReference type="Pfam" id="PF25356">
    <property type="entry name" value="PH_trem"/>
    <property type="match status" value="1"/>
</dbReference>
<evidence type="ECO:0000313" key="3">
    <source>
        <dbReference type="EMBL" id="JAP46992.1"/>
    </source>
</evidence>
<evidence type="ECO:0000256" key="1">
    <source>
        <dbReference type="SAM" id="MobiDB-lite"/>
    </source>
</evidence>
<feature type="compositionally biased region" description="Polar residues" evidence="1">
    <location>
        <begin position="256"/>
        <end position="288"/>
    </location>
</feature>
<sequence length="563" mass="61805">MEPPKAVTIDKKLGNIYFTGKCLLKGPYEIKDNEVFGAEGGNKAMRESLQKKKGIKINIMALTDSLRFNRKSRLGKKPPHKNVKYQHIKHYYQFAQQENIVILALQKPKTPKQYIALKFAEVAATAKFCDLVQYASIASNHNLKNAAPPPEAPTLNASIPASPETPLAPQSLPKKTADSPSVTQTPSPSESRSSSSSPSRCRNSAIPRTSITEIVERNTALSATQSRDESTERDSQLSSTHANYLPEVGLVESCATPTRQNSTPKPRSVSPQLQTLPESPSFQRSSFPIQKHKSLPSESEANRTNNICPTCSHENPCVVNAATSPVPSGLSKKSDANPIEHYSTANGNISPQLQAYGVTAVVEYGPDHSKLSECNHDPQIVEEILCIDKSRRSVASATPDYRTSSSSSFSERYQISLGATPNQSSENQMILTSNKFHPLSVLTNNRSSENSFNDMCSICGSVGEGGPMHLKILRVDVDGQPKISPDGAVYMYSSTKVVKKEKSEEVNGYQRKLSHPHDDCKNGKKEKRSSIQIWRLDDSSSSDSDDSISERSNKRGIFNVRQI</sequence>
<gene>
    <name evidence="3" type="ORF">TR167073</name>
</gene>
<accession>A0A0X3PFR1</accession>
<feature type="region of interest" description="Disordered" evidence="1">
    <location>
        <begin position="506"/>
        <end position="563"/>
    </location>
</feature>
<feature type="region of interest" description="Disordered" evidence="1">
    <location>
        <begin position="256"/>
        <end position="301"/>
    </location>
</feature>
<feature type="compositionally biased region" description="Basic and acidic residues" evidence="1">
    <location>
        <begin position="226"/>
        <end position="235"/>
    </location>
</feature>
<evidence type="ECO:0000259" key="2">
    <source>
        <dbReference type="Pfam" id="PF25356"/>
    </source>
</evidence>